<dbReference type="InParanoid" id="A0A1S3B489"/>
<dbReference type="InterPro" id="IPR044750">
    <property type="entry name" value="C2_SRC2/BAP"/>
</dbReference>
<evidence type="ECO:0000259" key="1">
    <source>
        <dbReference type="PROSITE" id="PS50004"/>
    </source>
</evidence>
<dbReference type="GeneID" id="103485843"/>
<name>A0A1S3B489_CUCME</name>
<dbReference type="PROSITE" id="PS50004">
    <property type="entry name" value="C2"/>
    <property type="match status" value="1"/>
</dbReference>
<accession>A0A1S3B489</accession>
<dbReference type="GO" id="GO:0006952">
    <property type="term" value="P:defense response"/>
    <property type="evidence" value="ECO:0007669"/>
    <property type="project" value="InterPro"/>
</dbReference>
<dbReference type="EnsemblPlants" id="MELO3C008645.2.1">
    <property type="protein sequence ID" value="MELO3C008645.2.1"/>
    <property type="gene ID" value="MELO3C008645.2"/>
</dbReference>
<reference evidence="2" key="1">
    <citation type="submission" date="2023-03" db="UniProtKB">
        <authorList>
            <consortium name="EnsemblPlants"/>
        </authorList>
    </citation>
    <scope>IDENTIFICATION</scope>
</reference>
<evidence type="ECO:0000313" key="4">
    <source>
        <dbReference type="RefSeq" id="XP_008441789.1"/>
    </source>
</evidence>
<keyword evidence="3" id="KW-1185">Reference proteome</keyword>
<dbReference type="SMART" id="SM00239">
    <property type="entry name" value="C2"/>
    <property type="match status" value="1"/>
</dbReference>
<dbReference type="eggNOG" id="ENOG502QT7F">
    <property type="taxonomic scope" value="Eukaryota"/>
</dbReference>
<reference evidence="4" key="2">
    <citation type="submission" date="2025-04" db="UniProtKB">
        <authorList>
            <consortium name="RefSeq"/>
        </authorList>
    </citation>
    <scope>IDENTIFICATION</scope>
</reference>
<evidence type="ECO:0000313" key="2">
    <source>
        <dbReference type="EnsemblPlants" id="MELO3C008645.2.1"/>
    </source>
</evidence>
<dbReference type="Proteomes" id="UP001652600">
    <property type="component" value="Chromosome 5"/>
</dbReference>
<dbReference type="InterPro" id="IPR035892">
    <property type="entry name" value="C2_domain_sf"/>
</dbReference>
<proteinExistence type="predicted"/>
<protein>
    <submittedName>
        <fullName evidence="4">Uncharacterized protein LOC103485843</fullName>
    </submittedName>
</protein>
<dbReference type="RefSeq" id="XP_008441789.1">
    <property type="nucleotide sequence ID" value="XM_008443567.2"/>
</dbReference>
<sequence length="361" mass="39712">MVRPPFQVLELSLLSANDLASVSKTMRTFAVAWINPDRKLTTRVDQVGLTNPTWNEKFVFKVDDDLLEDPTSTVTIEIYSSALLRDILVGTVTEVVSNLIPQSSPKSNMRFLTLQVRRPSGRPKGTVKVGVTLLDSAKRSMPLESDLGSSAVDYDWDLREIKAQKQNFQKNGYTIVMKRSHSARYDPDALNGKPGGSVCNASSVMGGRDSVRSRSELGTTKKIVNANGSLCSDVGPSPSVVAAAIAKGLYPAPDDVGSSILEDWTEKDSIEGLKTKIERWRTELHPIMYDNEIKKLPSRSYRKKSVKKQRRKKGSGLFSCFGTAYGCEFSITCGGPNQKKKSGNGKGHMTTSEITFDESYV</sequence>
<dbReference type="Pfam" id="PF00168">
    <property type="entry name" value="C2"/>
    <property type="match status" value="1"/>
</dbReference>
<organism evidence="3 4">
    <name type="scientific">Cucumis melo</name>
    <name type="common">Muskmelon</name>
    <dbReference type="NCBI Taxonomy" id="3656"/>
    <lineage>
        <taxon>Eukaryota</taxon>
        <taxon>Viridiplantae</taxon>
        <taxon>Streptophyta</taxon>
        <taxon>Embryophyta</taxon>
        <taxon>Tracheophyta</taxon>
        <taxon>Spermatophyta</taxon>
        <taxon>Magnoliopsida</taxon>
        <taxon>eudicotyledons</taxon>
        <taxon>Gunneridae</taxon>
        <taxon>Pentapetalae</taxon>
        <taxon>rosids</taxon>
        <taxon>fabids</taxon>
        <taxon>Cucurbitales</taxon>
        <taxon>Cucurbitaceae</taxon>
        <taxon>Benincaseae</taxon>
        <taxon>Cucumis</taxon>
    </lineage>
</organism>
<dbReference type="PANTHER" id="PTHR32246">
    <property type="entry name" value="INGRESSION PROTEIN FIC1"/>
    <property type="match status" value="1"/>
</dbReference>
<dbReference type="CDD" id="cd04051">
    <property type="entry name" value="C2_SRC2_like"/>
    <property type="match status" value="1"/>
</dbReference>
<dbReference type="OrthoDB" id="1909968at2759"/>
<evidence type="ECO:0000313" key="3">
    <source>
        <dbReference type="Proteomes" id="UP001652600"/>
    </source>
</evidence>
<dbReference type="KEGG" id="cmo:103485843"/>
<feature type="domain" description="C2" evidence="1">
    <location>
        <begin position="1"/>
        <end position="111"/>
    </location>
</feature>
<gene>
    <name evidence="4" type="primary">LOC103485843</name>
    <name evidence="2" type="synonym">103485843</name>
</gene>
<dbReference type="SMR" id="A0A1S3B489"/>
<dbReference type="Gene3D" id="2.60.40.150">
    <property type="entry name" value="C2 domain"/>
    <property type="match status" value="1"/>
</dbReference>
<dbReference type="SUPFAM" id="SSF49562">
    <property type="entry name" value="C2 domain (Calcium/lipid-binding domain, CaLB)"/>
    <property type="match status" value="1"/>
</dbReference>
<dbReference type="Gramene" id="MELO3C008645.2.1">
    <property type="protein sequence ID" value="MELO3C008645.2.1"/>
    <property type="gene ID" value="MELO3C008645.2"/>
</dbReference>
<dbReference type="PANTHER" id="PTHR32246:SF103">
    <property type="entry name" value="CALCIUM-DEPENDENT LIPID-BINDING (CALB DOMAIN) FAMILY PROTEIN"/>
    <property type="match status" value="1"/>
</dbReference>
<dbReference type="AlphaFoldDB" id="A0A1S3B489"/>
<dbReference type="InterPro" id="IPR000008">
    <property type="entry name" value="C2_dom"/>
</dbReference>